<dbReference type="PROSITE" id="PS50878">
    <property type="entry name" value="RT_POL"/>
    <property type="match status" value="1"/>
</dbReference>
<dbReference type="CDD" id="cd01650">
    <property type="entry name" value="RT_nLTR_like"/>
    <property type="match status" value="1"/>
</dbReference>
<proteinExistence type="predicted"/>
<dbReference type="PANTHER" id="PTHR33395:SF22">
    <property type="entry name" value="REVERSE TRANSCRIPTASE DOMAIN-CONTAINING PROTEIN"/>
    <property type="match status" value="1"/>
</dbReference>
<sequence>MSGQLTIYYQNVRGIRTKLHDVYKNVLTCNYQVIIFTETWLNDNIFTAEILDDRYQVFRRDRQSNTFDKGKEGGGVLIAVLKSFSAFRNTNLESSCEDLWVTIDYVSKNTCIKINVCAIYLPPPVKIEVISHFTNELQKNINNLDNVLLIGDFNLSRIEWIQQMSVSHVVPKIFGGDVCSTLIDFTAYACLKQYNNIKNKQQKTLDLVFSNTSYPLTVTDPTDILSGIDAYHPPIQINLAIDMQKPLKPKTNAVLQFYKADYNRIRERLLSVDWDVELDLSLTVDEITQIFYNIINNIIHEEIPKKRPIKNGYPAWYGIGLIKILKEKERHRIAMKKFNNKLDEYEYNLLKKRCRILINESYSKYIRKVQTNVVKDPKHFWSYIKAKRKNESYIPRCMKLNNEIASDGEGIANLFCRHFSSVYTVPQASSHCHAGHVASAFDSRCLTGIHITRSEIETHLKRLNTFKGHGSDCIPPIFFSKNAEPLAIPLQILFNKSLKDGVFPSVWKEAIVVPIPKSGSKQLIENYRPISLLTVLAKVFEKIISRHITWHTKQILGEQQHGFIAKRSTATNLVSFVEQLLSHLGSGEEVDAIYGDLSKAFDKVDHNILLSKLKNQFYINGSLLLWFNSYLKNRKMRVVINRYSSHYCIPSSGVPQGSILGPILFGLFIDDIKYYIKHSEFQLNADDLKIFRVVQNEFDEELLQRDVNDIAQWCKMNSMTMNIDKCLHIKFSRKRNKYNSKYHIYNKELKRVEENPKRIAVKPLFTDLLKDLLPKMRHSHVTRSPFWASSATKDRQADLHDRINRVTGN</sequence>
<comment type="caution">
    <text evidence="2">The sequence shown here is derived from an EMBL/GenBank/DDBJ whole genome shotgun (WGS) entry which is preliminary data.</text>
</comment>
<keyword evidence="3" id="KW-1185">Reference proteome</keyword>
<dbReference type="AlphaFoldDB" id="A0AAU9TJ86"/>
<dbReference type="Pfam" id="PF00078">
    <property type="entry name" value="RVT_1"/>
    <property type="match status" value="1"/>
</dbReference>
<accession>A0AAU9TJ86</accession>
<dbReference type="Gene3D" id="3.60.10.10">
    <property type="entry name" value="Endonuclease/exonuclease/phosphatase"/>
    <property type="match status" value="1"/>
</dbReference>
<protein>
    <recommendedName>
        <fullName evidence="1">Reverse transcriptase domain-containing protein</fullName>
    </recommendedName>
</protein>
<evidence type="ECO:0000313" key="2">
    <source>
        <dbReference type="EMBL" id="CAH2087196.1"/>
    </source>
</evidence>
<dbReference type="InterPro" id="IPR005135">
    <property type="entry name" value="Endo/exonuclease/phosphatase"/>
</dbReference>
<name>A0AAU9TJ86_EUPED</name>
<dbReference type="SUPFAM" id="SSF56219">
    <property type="entry name" value="DNase I-like"/>
    <property type="match status" value="1"/>
</dbReference>
<feature type="domain" description="Reverse transcriptase" evidence="1">
    <location>
        <begin position="496"/>
        <end position="749"/>
    </location>
</feature>
<dbReference type="PANTHER" id="PTHR33395">
    <property type="entry name" value="TRANSCRIPTASE, PUTATIVE-RELATED-RELATED"/>
    <property type="match status" value="1"/>
</dbReference>
<dbReference type="Pfam" id="PF14529">
    <property type="entry name" value="Exo_endo_phos_2"/>
    <property type="match status" value="1"/>
</dbReference>
<reference evidence="2" key="1">
    <citation type="submission" date="2022-03" db="EMBL/GenBank/DDBJ databases">
        <authorList>
            <person name="Tunstrom K."/>
        </authorList>
    </citation>
    <scope>NUCLEOTIDE SEQUENCE</scope>
</reference>
<dbReference type="InterPro" id="IPR000477">
    <property type="entry name" value="RT_dom"/>
</dbReference>
<evidence type="ECO:0000259" key="1">
    <source>
        <dbReference type="PROSITE" id="PS50878"/>
    </source>
</evidence>
<dbReference type="GO" id="GO:0007508">
    <property type="term" value="P:larval heart development"/>
    <property type="evidence" value="ECO:0007669"/>
    <property type="project" value="TreeGrafter"/>
</dbReference>
<gene>
    <name evidence="2" type="ORF">EEDITHA_LOCUS3483</name>
</gene>
<evidence type="ECO:0000313" key="3">
    <source>
        <dbReference type="Proteomes" id="UP001153954"/>
    </source>
</evidence>
<dbReference type="InterPro" id="IPR036691">
    <property type="entry name" value="Endo/exonu/phosph_ase_sf"/>
</dbReference>
<dbReference type="EMBL" id="CAKOGL010000006">
    <property type="protein sequence ID" value="CAH2087196.1"/>
    <property type="molecule type" value="Genomic_DNA"/>
</dbReference>
<dbReference type="GO" id="GO:0031012">
    <property type="term" value="C:extracellular matrix"/>
    <property type="evidence" value="ECO:0007669"/>
    <property type="project" value="TreeGrafter"/>
</dbReference>
<organism evidence="2 3">
    <name type="scientific">Euphydryas editha</name>
    <name type="common">Edith's checkerspot</name>
    <dbReference type="NCBI Taxonomy" id="104508"/>
    <lineage>
        <taxon>Eukaryota</taxon>
        <taxon>Metazoa</taxon>
        <taxon>Ecdysozoa</taxon>
        <taxon>Arthropoda</taxon>
        <taxon>Hexapoda</taxon>
        <taxon>Insecta</taxon>
        <taxon>Pterygota</taxon>
        <taxon>Neoptera</taxon>
        <taxon>Endopterygota</taxon>
        <taxon>Lepidoptera</taxon>
        <taxon>Glossata</taxon>
        <taxon>Ditrysia</taxon>
        <taxon>Papilionoidea</taxon>
        <taxon>Nymphalidae</taxon>
        <taxon>Nymphalinae</taxon>
        <taxon>Euphydryas</taxon>
    </lineage>
</organism>
<dbReference type="GO" id="GO:0061343">
    <property type="term" value="P:cell adhesion involved in heart morphogenesis"/>
    <property type="evidence" value="ECO:0007669"/>
    <property type="project" value="TreeGrafter"/>
</dbReference>
<dbReference type="GO" id="GO:0003824">
    <property type="term" value="F:catalytic activity"/>
    <property type="evidence" value="ECO:0007669"/>
    <property type="project" value="InterPro"/>
</dbReference>
<dbReference type="Proteomes" id="UP001153954">
    <property type="component" value="Unassembled WGS sequence"/>
</dbReference>